<evidence type="ECO:0008006" key="4">
    <source>
        <dbReference type="Google" id="ProtNLM"/>
    </source>
</evidence>
<dbReference type="Pfam" id="PF10698">
    <property type="entry name" value="DUF2505"/>
    <property type="match status" value="1"/>
</dbReference>
<evidence type="ECO:0000313" key="2">
    <source>
        <dbReference type="EMBL" id="MBM7797531.1"/>
    </source>
</evidence>
<organism evidence="2 3">
    <name type="scientific">Microlunatus panaciterrae</name>
    <dbReference type="NCBI Taxonomy" id="400768"/>
    <lineage>
        <taxon>Bacteria</taxon>
        <taxon>Bacillati</taxon>
        <taxon>Actinomycetota</taxon>
        <taxon>Actinomycetes</taxon>
        <taxon>Propionibacteriales</taxon>
        <taxon>Propionibacteriaceae</taxon>
        <taxon>Microlunatus</taxon>
    </lineage>
</organism>
<comment type="caution">
    <text evidence="2">The sequence shown here is derived from an EMBL/GenBank/DDBJ whole genome shotgun (WGS) entry which is preliminary data.</text>
</comment>
<accession>A0ABS2REV9</accession>
<feature type="region of interest" description="Disordered" evidence="1">
    <location>
        <begin position="40"/>
        <end position="59"/>
    </location>
</feature>
<sequence length="156" mass="16034">MDISSRADFSADPVTTFAMLTDEKFLAQVCEASGATDYEVSATGDSTHSSKTLPAPDTAAKFTGPTLTVVEDTVWGPAGPDGARTGQLTMTVPGQPVSMKGTVQLSAAGSGSVLQLTGDLKVAIPLLGKKLEQSAAPAVMSGFKTQQQVGETWLAQ</sequence>
<protein>
    <recommendedName>
        <fullName evidence="4">DUF2505 domain-containing protein</fullName>
    </recommendedName>
</protein>
<feature type="compositionally biased region" description="Polar residues" evidence="1">
    <location>
        <begin position="43"/>
        <end position="52"/>
    </location>
</feature>
<name>A0ABS2REV9_9ACTN</name>
<dbReference type="Proteomes" id="UP000704762">
    <property type="component" value="Unassembled WGS sequence"/>
</dbReference>
<gene>
    <name evidence="2" type="ORF">JOE57_000452</name>
</gene>
<dbReference type="InterPro" id="IPR023393">
    <property type="entry name" value="START-like_dom_sf"/>
</dbReference>
<keyword evidence="3" id="KW-1185">Reference proteome</keyword>
<reference evidence="2 3" key="1">
    <citation type="submission" date="2021-01" db="EMBL/GenBank/DDBJ databases">
        <title>Sequencing the genomes of 1000 actinobacteria strains.</title>
        <authorList>
            <person name="Klenk H.-P."/>
        </authorList>
    </citation>
    <scope>NUCLEOTIDE SEQUENCE [LARGE SCALE GENOMIC DNA]</scope>
    <source>
        <strain evidence="2 3">DSM 18662</strain>
    </source>
</reference>
<dbReference type="EMBL" id="JAFBCF010000001">
    <property type="protein sequence ID" value="MBM7797531.1"/>
    <property type="molecule type" value="Genomic_DNA"/>
</dbReference>
<dbReference type="InterPro" id="IPR019639">
    <property type="entry name" value="DUF2505"/>
</dbReference>
<proteinExistence type="predicted"/>
<evidence type="ECO:0000256" key="1">
    <source>
        <dbReference type="SAM" id="MobiDB-lite"/>
    </source>
</evidence>
<dbReference type="RefSeq" id="WP_204916200.1">
    <property type="nucleotide sequence ID" value="NZ_BAAAQP010000011.1"/>
</dbReference>
<evidence type="ECO:0000313" key="3">
    <source>
        <dbReference type="Proteomes" id="UP000704762"/>
    </source>
</evidence>
<dbReference type="Gene3D" id="3.30.530.20">
    <property type="match status" value="1"/>
</dbReference>